<evidence type="ECO:0000313" key="6">
    <source>
        <dbReference type="EMBL" id="MBC3536819.1"/>
    </source>
</evidence>
<dbReference type="RefSeq" id="WP_186502973.1">
    <property type="nucleotide sequence ID" value="NZ_JACOGK010000014.1"/>
</dbReference>
<feature type="domain" description="HTH lysR-type" evidence="5">
    <location>
        <begin position="1"/>
        <end position="60"/>
    </location>
</feature>
<comment type="caution">
    <text evidence="6">The sequence shown here is derived from an EMBL/GenBank/DDBJ whole genome shotgun (WGS) entry which is preliminary data.</text>
</comment>
<name>A0ABR6VHP6_9FIRM</name>
<evidence type="ECO:0000256" key="1">
    <source>
        <dbReference type="ARBA" id="ARBA00009437"/>
    </source>
</evidence>
<dbReference type="Proteomes" id="UP000606870">
    <property type="component" value="Unassembled WGS sequence"/>
</dbReference>
<dbReference type="CDD" id="cd05466">
    <property type="entry name" value="PBP2_LTTR_substrate"/>
    <property type="match status" value="1"/>
</dbReference>
<keyword evidence="2" id="KW-0805">Transcription regulation</keyword>
<keyword evidence="4" id="KW-0804">Transcription</keyword>
<dbReference type="InterPro" id="IPR005119">
    <property type="entry name" value="LysR_subst-bd"/>
</dbReference>
<dbReference type="PRINTS" id="PR00039">
    <property type="entry name" value="HTHLYSR"/>
</dbReference>
<proteinExistence type="inferred from homology"/>
<dbReference type="InterPro" id="IPR036388">
    <property type="entry name" value="WH-like_DNA-bd_sf"/>
</dbReference>
<dbReference type="InterPro" id="IPR000847">
    <property type="entry name" value="LysR_HTH_N"/>
</dbReference>
<accession>A0ABR6VHP6</accession>
<protein>
    <submittedName>
        <fullName evidence="6">LysR family transcriptional regulator</fullName>
    </submittedName>
</protein>
<dbReference type="InterPro" id="IPR036390">
    <property type="entry name" value="WH_DNA-bd_sf"/>
</dbReference>
<dbReference type="PANTHER" id="PTHR30126:SF40">
    <property type="entry name" value="HTH-TYPE TRANSCRIPTIONAL REGULATOR GLTR"/>
    <property type="match status" value="1"/>
</dbReference>
<dbReference type="Pfam" id="PF00126">
    <property type="entry name" value="HTH_1"/>
    <property type="match status" value="1"/>
</dbReference>
<evidence type="ECO:0000256" key="2">
    <source>
        <dbReference type="ARBA" id="ARBA00023015"/>
    </source>
</evidence>
<gene>
    <name evidence="6" type="ORF">H8J70_06115</name>
</gene>
<evidence type="ECO:0000259" key="5">
    <source>
        <dbReference type="PROSITE" id="PS50931"/>
    </source>
</evidence>
<keyword evidence="7" id="KW-1185">Reference proteome</keyword>
<evidence type="ECO:0000256" key="3">
    <source>
        <dbReference type="ARBA" id="ARBA00023125"/>
    </source>
</evidence>
<comment type="similarity">
    <text evidence="1">Belongs to the LysR transcriptional regulatory family.</text>
</comment>
<dbReference type="SUPFAM" id="SSF53850">
    <property type="entry name" value="Periplasmic binding protein-like II"/>
    <property type="match status" value="1"/>
</dbReference>
<evidence type="ECO:0000313" key="7">
    <source>
        <dbReference type="Proteomes" id="UP000606870"/>
    </source>
</evidence>
<dbReference type="Pfam" id="PF03466">
    <property type="entry name" value="LysR_substrate"/>
    <property type="match status" value="1"/>
</dbReference>
<dbReference type="Gene3D" id="1.10.10.10">
    <property type="entry name" value="Winged helix-like DNA-binding domain superfamily/Winged helix DNA-binding domain"/>
    <property type="match status" value="1"/>
</dbReference>
<reference evidence="6 7" key="1">
    <citation type="submission" date="2020-08" db="EMBL/GenBank/DDBJ databases">
        <authorList>
            <person name="Liu C."/>
            <person name="Sun Q."/>
        </authorList>
    </citation>
    <scope>NUCLEOTIDE SEQUENCE [LARGE SCALE GENOMIC DNA]</scope>
    <source>
        <strain evidence="6 7">NSJ-59</strain>
    </source>
</reference>
<dbReference type="PROSITE" id="PS50931">
    <property type="entry name" value="HTH_LYSR"/>
    <property type="match status" value="1"/>
</dbReference>
<sequence length="301" mass="35099">MTDLEIETFLTICWHKSISKAAESLHITQSSLSTRLKKLEENIGCQLFFRRNGTRTLELTPEGVQFYQYACQYRDITHNMLSIRQKKEPEELRITVVNSVGTYLFPPVYEQFLRQYPMYRLEIEEADNAPAFANKKLTDNLMDIMFHSDVQMESSLSIFPVFSEPMVIICSVNSSYTDPVSQNQLLPNREISAKWSDSMQEWHQKTFGQAEQPLAKLTTMSNFQMFTSLENCWAIVPLSAAEEIADNTHIRRCQTRFKIPKRLMYCVVRQSAYKRQSVQNFLACLHQELEKKSTDQLDLLF</sequence>
<dbReference type="Gene3D" id="3.40.190.290">
    <property type="match status" value="1"/>
</dbReference>
<keyword evidence="3" id="KW-0238">DNA-binding</keyword>
<organism evidence="6 7">
    <name type="scientific">Megasphaera hominis</name>
    <dbReference type="NCBI Taxonomy" id="159836"/>
    <lineage>
        <taxon>Bacteria</taxon>
        <taxon>Bacillati</taxon>
        <taxon>Bacillota</taxon>
        <taxon>Negativicutes</taxon>
        <taxon>Veillonellales</taxon>
        <taxon>Veillonellaceae</taxon>
        <taxon>Megasphaera</taxon>
    </lineage>
</organism>
<dbReference type="EMBL" id="JACOGK010000014">
    <property type="protein sequence ID" value="MBC3536819.1"/>
    <property type="molecule type" value="Genomic_DNA"/>
</dbReference>
<dbReference type="PANTHER" id="PTHR30126">
    <property type="entry name" value="HTH-TYPE TRANSCRIPTIONAL REGULATOR"/>
    <property type="match status" value="1"/>
</dbReference>
<dbReference type="SUPFAM" id="SSF46785">
    <property type="entry name" value="Winged helix' DNA-binding domain"/>
    <property type="match status" value="1"/>
</dbReference>
<evidence type="ECO:0000256" key="4">
    <source>
        <dbReference type="ARBA" id="ARBA00023163"/>
    </source>
</evidence>